<protein>
    <submittedName>
        <fullName evidence="1">Uncharacterized protein</fullName>
    </submittedName>
</protein>
<dbReference type="AlphaFoldDB" id="A0A0H3ZRA6"/>
<organism evidence="1">
    <name type="scientific">Vibrio splendidus</name>
    <dbReference type="NCBI Taxonomy" id="29497"/>
    <lineage>
        <taxon>Bacteria</taxon>
        <taxon>Pseudomonadati</taxon>
        <taxon>Pseudomonadota</taxon>
        <taxon>Gammaproteobacteria</taxon>
        <taxon>Vibrionales</taxon>
        <taxon>Vibrionaceae</taxon>
        <taxon>Vibrio</taxon>
    </lineage>
</organism>
<dbReference type="EMBL" id="KP795491">
    <property type="protein sequence ID" value="AKN36424.1"/>
    <property type="molecule type" value="Genomic_DNA"/>
</dbReference>
<dbReference type="RefSeq" id="WP_371729031.1">
    <property type="nucleotide sequence ID" value="NZ_JBGONR010000050.1"/>
</dbReference>
<sequence length="86" mass="9867">MTPEQFDNTGFCGNMWAVHKCEKKFVVTANFPERLFGLLPEKPRSDFDDETMIEWVRCENVSEVFYTGGNNVANINANQEQSEGEQ</sequence>
<proteinExistence type="predicted"/>
<evidence type="ECO:0000313" key="1">
    <source>
        <dbReference type="EMBL" id="AKN36424.1"/>
    </source>
</evidence>
<accession>A0A0H3ZRA6</accession>
<reference evidence="1" key="1">
    <citation type="journal article" date="2015" name="MBio">
        <title>Eco-Evolutionary Dynamics of Episomes among Ecologically Cohesive Bacterial Populations.</title>
        <authorList>
            <person name="Xue H."/>
            <person name="Cordero O.X."/>
            <person name="Camas F.M."/>
            <person name="Trimble W."/>
            <person name="Meyer F."/>
            <person name="Guglielmini J."/>
            <person name="Rocha E.P."/>
            <person name="Polz M.F."/>
        </authorList>
    </citation>
    <scope>NUCLEOTIDE SEQUENCE</scope>
    <source>
        <strain evidence="1">FF_308</strain>
    </source>
</reference>
<name>A0A0H3ZRA6_VIBSP</name>